<proteinExistence type="predicted"/>
<keyword evidence="1" id="KW-0472">Membrane</keyword>
<protein>
    <submittedName>
        <fullName evidence="2">Uncharacterized protein</fullName>
    </submittedName>
</protein>
<sequence length="57" mass="6106">IIIQSAGIIGASYLASVLIHLFITKQMGKNVELVTVYAWYSSLVGLAIVISEIVSLV</sequence>
<keyword evidence="1" id="KW-1133">Transmembrane helix</keyword>
<reference evidence="2" key="1">
    <citation type="submission" date="2018-05" db="EMBL/GenBank/DDBJ databases">
        <authorList>
            <person name="Lanie J.A."/>
            <person name="Ng W.-L."/>
            <person name="Kazmierczak K.M."/>
            <person name="Andrzejewski T.M."/>
            <person name="Davidsen T.M."/>
            <person name="Wayne K.J."/>
            <person name="Tettelin H."/>
            <person name="Glass J.I."/>
            <person name="Rusch D."/>
            <person name="Podicherti R."/>
            <person name="Tsui H.-C.T."/>
            <person name="Winkler M.E."/>
        </authorList>
    </citation>
    <scope>NUCLEOTIDE SEQUENCE</scope>
</reference>
<gene>
    <name evidence="2" type="ORF">METZ01_LOCUS53170</name>
</gene>
<organism evidence="2">
    <name type="scientific">marine metagenome</name>
    <dbReference type="NCBI Taxonomy" id="408172"/>
    <lineage>
        <taxon>unclassified sequences</taxon>
        <taxon>metagenomes</taxon>
        <taxon>ecological metagenomes</taxon>
    </lineage>
</organism>
<accession>A0A381S8E9</accession>
<evidence type="ECO:0000256" key="1">
    <source>
        <dbReference type="SAM" id="Phobius"/>
    </source>
</evidence>
<name>A0A381S8E9_9ZZZZ</name>
<dbReference type="EMBL" id="UINC01002788">
    <property type="protein sequence ID" value="SVA00316.1"/>
    <property type="molecule type" value="Genomic_DNA"/>
</dbReference>
<keyword evidence="1" id="KW-0812">Transmembrane</keyword>
<dbReference type="AlphaFoldDB" id="A0A381S8E9"/>
<feature type="non-terminal residue" evidence="2">
    <location>
        <position position="1"/>
    </location>
</feature>
<feature type="transmembrane region" description="Helical" evidence="1">
    <location>
        <begin position="36"/>
        <end position="56"/>
    </location>
</feature>
<evidence type="ECO:0000313" key="2">
    <source>
        <dbReference type="EMBL" id="SVA00316.1"/>
    </source>
</evidence>
<feature type="transmembrane region" description="Helical" evidence="1">
    <location>
        <begin position="6"/>
        <end position="24"/>
    </location>
</feature>